<dbReference type="Gene3D" id="1.10.4160.10">
    <property type="entry name" value="Hydantoin permease"/>
    <property type="match status" value="1"/>
</dbReference>
<comment type="caution">
    <text evidence="2">The sequence shown here is derived from an EMBL/GenBank/DDBJ whole genome shotgun (WGS) entry which is preliminary data.</text>
</comment>
<name>A0A917HFM4_9BACI</name>
<proteinExistence type="predicted"/>
<keyword evidence="1" id="KW-1133">Transmembrane helix</keyword>
<reference evidence="2" key="1">
    <citation type="journal article" date="2014" name="Int. J. Syst. Evol. Microbiol.">
        <title>Complete genome sequence of Corynebacterium casei LMG S-19264T (=DSM 44701T), isolated from a smear-ripened cheese.</title>
        <authorList>
            <consortium name="US DOE Joint Genome Institute (JGI-PGF)"/>
            <person name="Walter F."/>
            <person name="Albersmeier A."/>
            <person name="Kalinowski J."/>
            <person name="Ruckert C."/>
        </authorList>
    </citation>
    <scope>NUCLEOTIDE SEQUENCE</scope>
    <source>
        <strain evidence="2">CGMCC 1.12754</strain>
    </source>
</reference>
<gene>
    <name evidence="2" type="ORF">GCM10011398_22740</name>
</gene>
<sequence>MLLNIADHLEAVMTFQGVFLMTWAAILVTDAVIVKKFMKIGPGYYEVRQRNLYKWNPVGVGSLIIANNNPKEGPFSHLTSFLTAMPHIINPRHPRTKEQTPCLSQNIGTFSL</sequence>
<dbReference type="Proteomes" id="UP000622860">
    <property type="component" value="Unassembled WGS sequence"/>
</dbReference>
<evidence type="ECO:0000256" key="1">
    <source>
        <dbReference type="SAM" id="Phobius"/>
    </source>
</evidence>
<keyword evidence="1" id="KW-0812">Transmembrane</keyword>
<keyword evidence="3" id="KW-1185">Reference proteome</keyword>
<evidence type="ECO:0000313" key="3">
    <source>
        <dbReference type="Proteomes" id="UP000622860"/>
    </source>
</evidence>
<dbReference type="AlphaFoldDB" id="A0A917HFM4"/>
<evidence type="ECO:0000313" key="2">
    <source>
        <dbReference type="EMBL" id="GGG77134.1"/>
    </source>
</evidence>
<organism evidence="2 3">
    <name type="scientific">Virgibacillus oceani</name>
    <dbReference type="NCBI Taxonomy" id="1479511"/>
    <lineage>
        <taxon>Bacteria</taxon>
        <taxon>Bacillati</taxon>
        <taxon>Bacillota</taxon>
        <taxon>Bacilli</taxon>
        <taxon>Bacillales</taxon>
        <taxon>Bacillaceae</taxon>
        <taxon>Virgibacillus</taxon>
    </lineage>
</organism>
<feature type="transmembrane region" description="Helical" evidence="1">
    <location>
        <begin position="12"/>
        <end position="34"/>
    </location>
</feature>
<protein>
    <submittedName>
        <fullName evidence="2">Uncharacterized protein</fullName>
    </submittedName>
</protein>
<dbReference type="EMBL" id="BMFR01000008">
    <property type="protein sequence ID" value="GGG77134.1"/>
    <property type="molecule type" value="Genomic_DNA"/>
</dbReference>
<accession>A0A917HFM4</accession>
<reference evidence="2" key="2">
    <citation type="submission" date="2020-09" db="EMBL/GenBank/DDBJ databases">
        <authorList>
            <person name="Sun Q."/>
            <person name="Zhou Y."/>
        </authorList>
    </citation>
    <scope>NUCLEOTIDE SEQUENCE</scope>
    <source>
        <strain evidence="2">CGMCC 1.12754</strain>
    </source>
</reference>
<keyword evidence="1" id="KW-0472">Membrane</keyword>